<evidence type="ECO:0000313" key="1">
    <source>
        <dbReference type="EMBL" id="CAH1957468.1"/>
    </source>
</evidence>
<sequence length="69" mass="7749">MVLTSKAANLPCISCILSSKIYKIGFSNSQEFSIILSSTSFLKLAVLSKNFSSNLYFPRVFLLDRHNFP</sequence>
<organism evidence="1 2">
    <name type="scientific">Acanthoscelides obtectus</name>
    <name type="common">Bean weevil</name>
    <name type="synonym">Bruchus obtectus</name>
    <dbReference type="NCBI Taxonomy" id="200917"/>
    <lineage>
        <taxon>Eukaryota</taxon>
        <taxon>Metazoa</taxon>
        <taxon>Ecdysozoa</taxon>
        <taxon>Arthropoda</taxon>
        <taxon>Hexapoda</taxon>
        <taxon>Insecta</taxon>
        <taxon>Pterygota</taxon>
        <taxon>Neoptera</taxon>
        <taxon>Endopterygota</taxon>
        <taxon>Coleoptera</taxon>
        <taxon>Polyphaga</taxon>
        <taxon>Cucujiformia</taxon>
        <taxon>Chrysomeloidea</taxon>
        <taxon>Chrysomelidae</taxon>
        <taxon>Bruchinae</taxon>
        <taxon>Bruchini</taxon>
        <taxon>Acanthoscelides</taxon>
    </lineage>
</organism>
<dbReference type="Proteomes" id="UP001152888">
    <property type="component" value="Unassembled WGS sequence"/>
</dbReference>
<keyword evidence="2" id="KW-1185">Reference proteome</keyword>
<comment type="caution">
    <text evidence="1">The sequence shown here is derived from an EMBL/GenBank/DDBJ whole genome shotgun (WGS) entry which is preliminary data.</text>
</comment>
<protein>
    <submittedName>
        <fullName evidence="1">Uncharacterized protein</fullName>
    </submittedName>
</protein>
<name>A0A9P0NV31_ACAOB</name>
<accession>A0A9P0NV31</accession>
<dbReference type="EMBL" id="CAKOFQ010006670">
    <property type="protein sequence ID" value="CAH1957468.1"/>
    <property type="molecule type" value="Genomic_DNA"/>
</dbReference>
<gene>
    <name evidence="1" type="ORF">ACAOBT_LOCUS2107</name>
</gene>
<evidence type="ECO:0000313" key="2">
    <source>
        <dbReference type="Proteomes" id="UP001152888"/>
    </source>
</evidence>
<dbReference type="AlphaFoldDB" id="A0A9P0NV31"/>
<proteinExistence type="predicted"/>
<reference evidence="1" key="1">
    <citation type="submission" date="2022-03" db="EMBL/GenBank/DDBJ databases">
        <authorList>
            <person name="Sayadi A."/>
        </authorList>
    </citation>
    <scope>NUCLEOTIDE SEQUENCE</scope>
</reference>